<dbReference type="InterPro" id="IPR002293">
    <property type="entry name" value="AA/rel_permease1"/>
</dbReference>
<dbReference type="InterPro" id="IPR050598">
    <property type="entry name" value="AminoAcid_Transporter"/>
</dbReference>
<evidence type="ECO:0000313" key="7">
    <source>
        <dbReference type="WBParaSite" id="nRc.2.0.1.t00938-RA"/>
    </source>
</evidence>
<proteinExistence type="predicted"/>
<dbReference type="Gene3D" id="1.20.1740.10">
    <property type="entry name" value="Amino acid/polyamine transporter I"/>
    <property type="match status" value="1"/>
</dbReference>
<reference evidence="7" key="1">
    <citation type="submission" date="2022-11" db="UniProtKB">
        <authorList>
            <consortium name="WormBaseParasite"/>
        </authorList>
    </citation>
    <scope>IDENTIFICATION</scope>
</reference>
<dbReference type="Pfam" id="PF13520">
    <property type="entry name" value="AA_permease_2"/>
    <property type="match status" value="1"/>
</dbReference>
<dbReference type="OMA" id="LICEICP"/>
<evidence type="ECO:0000256" key="1">
    <source>
        <dbReference type="ARBA" id="ARBA00004141"/>
    </source>
</evidence>
<evidence type="ECO:0000256" key="3">
    <source>
        <dbReference type="ARBA" id="ARBA00022989"/>
    </source>
</evidence>
<feature type="transmembrane region" description="Helical" evidence="5">
    <location>
        <begin position="442"/>
        <end position="463"/>
    </location>
</feature>
<feature type="transmembrane region" description="Helical" evidence="5">
    <location>
        <begin position="408"/>
        <end position="430"/>
    </location>
</feature>
<protein>
    <submittedName>
        <fullName evidence="7">Uncharacterized protein</fullName>
    </submittedName>
</protein>
<feature type="transmembrane region" description="Helical" evidence="5">
    <location>
        <begin position="469"/>
        <end position="489"/>
    </location>
</feature>
<feature type="transmembrane region" description="Helical" evidence="5">
    <location>
        <begin position="64"/>
        <end position="83"/>
    </location>
</feature>
<organism evidence="6 7">
    <name type="scientific">Romanomermis culicivorax</name>
    <name type="common">Nematode worm</name>
    <dbReference type="NCBI Taxonomy" id="13658"/>
    <lineage>
        <taxon>Eukaryota</taxon>
        <taxon>Metazoa</taxon>
        <taxon>Ecdysozoa</taxon>
        <taxon>Nematoda</taxon>
        <taxon>Enoplea</taxon>
        <taxon>Dorylaimia</taxon>
        <taxon>Mermithida</taxon>
        <taxon>Mermithoidea</taxon>
        <taxon>Mermithidae</taxon>
        <taxon>Romanomermis</taxon>
    </lineage>
</organism>
<feature type="transmembrane region" description="Helical" evidence="5">
    <location>
        <begin position="95"/>
        <end position="116"/>
    </location>
</feature>
<accession>A0A915HH46</accession>
<sequence>MSKKHKSVPNSIDYKAVPSTAAKNGHCTNKELVVRNGKALRDNSDTNSNELEGDRGTFRREMGLFSVISYLIGGIIGTGIFISPSGVLEHSGSPGMALIVWVSCGFVALLTALCYAELGTSYPHSGSSYYYVKIAFGDFAAFVFEWVDIILRKSTTGCVRYMTFSIYFLQPFFGSSCSPTSEATKIVAAVAIVCLAYINCQEVRLRAGFQAVTSCAKLLAMALIFALGLYYLYRGGNNHLHNAFYGSKFSPGSLATAFSYGLYAYSGWDVMNNAVEEIKNPNVSLPLGLLISIVLATTAYAGVNLAYFFVLDRSEVLDSPAVATVFAAHFTTVSAWLVSMLVSVSAIGACNALVFQSSRYLHAAAREDQLPKFVAGLSPRNNVPQPAIVVQTVLTLLCLFAKDINQLMVYYGILKWSMVALPISAQIYLRCKYPHIKRPLKFSILLPILTLIIMLGLLILPIYQNLFNSMVAIGLCSVCVPVYLFFFSWKSKPEWLKNWLVNIDHCTAEFFQKLMLVVISTQENLNDKEKTKLLGENL</sequence>
<feature type="transmembrane region" description="Helical" evidence="5">
    <location>
        <begin position="183"/>
        <end position="200"/>
    </location>
</feature>
<feature type="transmembrane region" description="Helical" evidence="5">
    <location>
        <begin position="330"/>
        <end position="354"/>
    </location>
</feature>
<feature type="transmembrane region" description="Helical" evidence="5">
    <location>
        <begin position="128"/>
        <end position="147"/>
    </location>
</feature>
<feature type="transmembrane region" description="Helical" evidence="5">
    <location>
        <begin position="212"/>
        <end position="233"/>
    </location>
</feature>
<keyword evidence="6" id="KW-1185">Reference proteome</keyword>
<dbReference type="PANTHER" id="PTHR11785">
    <property type="entry name" value="AMINO ACID TRANSPORTER"/>
    <property type="match status" value="1"/>
</dbReference>
<feature type="transmembrane region" description="Helical" evidence="5">
    <location>
        <begin position="253"/>
        <end position="271"/>
    </location>
</feature>
<dbReference type="PANTHER" id="PTHR11785:SF528">
    <property type="entry name" value="AMINO ACID TRANSPORTER PROTEIN JHI-21"/>
    <property type="match status" value="1"/>
</dbReference>
<keyword evidence="3 5" id="KW-1133">Transmembrane helix</keyword>
<dbReference type="GO" id="GO:0015179">
    <property type="term" value="F:L-amino acid transmembrane transporter activity"/>
    <property type="evidence" value="ECO:0007669"/>
    <property type="project" value="TreeGrafter"/>
</dbReference>
<evidence type="ECO:0000256" key="5">
    <source>
        <dbReference type="SAM" id="Phobius"/>
    </source>
</evidence>
<name>A0A915HH46_ROMCU</name>
<evidence type="ECO:0000256" key="2">
    <source>
        <dbReference type="ARBA" id="ARBA00022692"/>
    </source>
</evidence>
<feature type="transmembrane region" description="Helical" evidence="5">
    <location>
        <begin position="283"/>
        <end position="310"/>
    </location>
</feature>
<evidence type="ECO:0000313" key="6">
    <source>
        <dbReference type="Proteomes" id="UP000887565"/>
    </source>
</evidence>
<keyword evidence="2 5" id="KW-0812">Transmembrane</keyword>
<dbReference type="WBParaSite" id="nRc.2.0.1.t00938-RA">
    <property type="protein sequence ID" value="nRc.2.0.1.t00938-RA"/>
    <property type="gene ID" value="nRc.2.0.1.g00938"/>
</dbReference>
<comment type="subcellular location">
    <subcellularLocation>
        <location evidence="1">Membrane</location>
        <topology evidence="1">Multi-pass membrane protein</topology>
    </subcellularLocation>
</comment>
<keyword evidence="4 5" id="KW-0472">Membrane</keyword>
<dbReference type="Proteomes" id="UP000887565">
    <property type="component" value="Unplaced"/>
</dbReference>
<dbReference type="PIRSF" id="PIRSF006060">
    <property type="entry name" value="AA_transporter"/>
    <property type="match status" value="1"/>
</dbReference>
<evidence type="ECO:0000256" key="4">
    <source>
        <dbReference type="ARBA" id="ARBA00023136"/>
    </source>
</evidence>
<dbReference type="AlphaFoldDB" id="A0A915HH46"/>
<dbReference type="GO" id="GO:0016020">
    <property type="term" value="C:membrane"/>
    <property type="evidence" value="ECO:0007669"/>
    <property type="project" value="UniProtKB-SubCell"/>
</dbReference>